<gene>
    <name evidence="3" type="ORF">GGI64_004673</name>
</gene>
<feature type="domain" description="WYL" evidence="2">
    <location>
        <begin position="172"/>
        <end position="237"/>
    </location>
</feature>
<sequence>MTFPFQKTNVRAVSPRPCRTGLLPALWQQESTAMRKADRLFQIIQILRRTTRPVTAAAMAEEIEVSRRSVYRDIADLIGQGVPIVGEAGFGYLLDPAYDMPPLMLTPDEIEAIVLGAQWVAGRGDKALSAAAQDVVSKIAAVIPERLRPYIVEPSVGAKPGRITPTDTVDTNELRHAIREDRKLRLLYRSDTCEETERVVWPVILGYGEATRLIVAWCELRQDFRHFRTDRMIKIEVLEASNGLRKGDLRRRWERWREERRSHSDH</sequence>
<dbReference type="InterPro" id="IPR036388">
    <property type="entry name" value="WH-like_DNA-bd_sf"/>
</dbReference>
<reference evidence="3 4" key="1">
    <citation type="submission" date="2020-07" db="EMBL/GenBank/DDBJ databases">
        <title>Genomic Encyclopedia of Type Strains, Phase IV (KMG-V): Genome sequencing to study the core and pangenomes of soil and plant-associated prokaryotes.</title>
        <authorList>
            <person name="Whitman W."/>
        </authorList>
    </citation>
    <scope>NUCLEOTIDE SEQUENCE [LARGE SCALE GENOMIC DNA]</scope>
    <source>
        <strain evidence="3 4">SEMIA 4052</strain>
    </source>
</reference>
<dbReference type="InterPro" id="IPR036390">
    <property type="entry name" value="WH_DNA-bd_sf"/>
</dbReference>
<dbReference type="InterPro" id="IPR026881">
    <property type="entry name" value="WYL_dom"/>
</dbReference>
<dbReference type="SUPFAM" id="SSF46785">
    <property type="entry name" value="Winged helix' DNA-binding domain"/>
    <property type="match status" value="1"/>
</dbReference>
<dbReference type="PANTHER" id="PTHR34580:SF3">
    <property type="entry name" value="PROTEIN PAFB"/>
    <property type="match status" value="1"/>
</dbReference>
<dbReference type="EMBL" id="JACBZV010000008">
    <property type="protein sequence ID" value="NYJ13589.1"/>
    <property type="molecule type" value="Genomic_DNA"/>
</dbReference>
<organism evidence="3 4">
    <name type="scientific">Rhizobium leguminosarum</name>
    <dbReference type="NCBI Taxonomy" id="384"/>
    <lineage>
        <taxon>Bacteria</taxon>
        <taxon>Pseudomonadati</taxon>
        <taxon>Pseudomonadota</taxon>
        <taxon>Alphaproteobacteria</taxon>
        <taxon>Hyphomicrobiales</taxon>
        <taxon>Rhizobiaceae</taxon>
        <taxon>Rhizobium/Agrobacterium group</taxon>
        <taxon>Rhizobium</taxon>
    </lineage>
</organism>
<evidence type="ECO:0000313" key="4">
    <source>
        <dbReference type="Proteomes" id="UP000535276"/>
    </source>
</evidence>
<dbReference type="Gene3D" id="1.10.10.10">
    <property type="entry name" value="Winged helix-like DNA-binding domain superfamily/Winged helix DNA-binding domain"/>
    <property type="match status" value="1"/>
</dbReference>
<comment type="caution">
    <text evidence="3">The sequence shown here is derived from an EMBL/GenBank/DDBJ whole genome shotgun (WGS) entry which is preliminary data.</text>
</comment>
<dbReference type="PANTHER" id="PTHR34580">
    <property type="match status" value="1"/>
</dbReference>
<protein>
    <submittedName>
        <fullName evidence="3">Putative DNA-binding transcriptional regulator YafY</fullName>
    </submittedName>
</protein>
<dbReference type="AlphaFoldDB" id="A0A7Z0E2U3"/>
<feature type="domain" description="Helix-turn-helix type 11" evidence="1">
    <location>
        <begin position="39"/>
        <end position="92"/>
    </location>
</feature>
<dbReference type="Pfam" id="PF08279">
    <property type="entry name" value="HTH_11"/>
    <property type="match status" value="1"/>
</dbReference>
<keyword evidence="3" id="KW-0238">DNA-binding</keyword>
<dbReference type="InterPro" id="IPR051534">
    <property type="entry name" value="CBASS_pafABC_assoc_protein"/>
</dbReference>
<dbReference type="PROSITE" id="PS52050">
    <property type="entry name" value="WYL"/>
    <property type="match status" value="1"/>
</dbReference>
<accession>A0A7Z0E2U3</accession>
<evidence type="ECO:0000313" key="3">
    <source>
        <dbReference type="EMBL" id="NYJ13589.1"/>
    </source>
</evidence>
<dbReference type="Pfam" id="PF13280">
    <property type="entry name" value="WYL"/>
    <property type="match status" value="1"/>
</dbReference>
<dbReference type="InterPro" id="IPR013196">
    <property type="entry name" value="HTH_11"/>
</dbReference>
<dbReference type="GO" id="GO:0003677">
    <property type="term" value="F:DNA binding"/>
    <property type="evidence" value="ECO:0007669"/>
    <property type="project" value="UniProtKB-KW"/>
</dbReference>
<name>A0A7Z0E2U3_RHILE</name>
<evidence type="ECO:0000259" key="1">
    <source>
        <dbReference type="Pfam" id="PF08279"/>
    </source>
</evidence>
<evidence type="ECO:0000259" key="2">
    <source>
        <dbReference type="Pfam" id="PF13280"/>
    </source>
</evidence>
<dbReference type="Proteomes" id="UP000535276">
    <property type="component" value="Unassembled WGS sequence"/>
</dbReference>
<proteinExistence type="predicted"/>